<comment type="caution">
    <text evidence="10">The sequence shown here is derived from an EMBL/GenBank/DDBJ whole genome shotgun (WGS) entry which is preliminary data.</text>
</comment>
<dbReference type="Pfam" id="PF00044">
    <property type="entry name" value="Gp_dh_N"/>
    <property type="match status" value="1"/>
</dbReference>
<feature type="binding site" evidence="5">
    <location>
        <begin position="12"/>
        <end position="13"/>
    </location>
    <ligand>
        <name>NAD(+)</name>
        <dbReference type="ChEBI" id="CHEBI:57540"/>
    </ligand>
</feature>
<dbReference type="SUPFAM" id="SSF55347">
    <property type="entry name" value="Glyceraldehyde-3-phosphate dehydrogenase-like, C-terminal domain"/>
    <property type="match status" value="1"/>
</dbReference>
<dbReference type="GO" id="GO:0051287">
    <property type="term" value="F:NAD binding"/>
    <property type="evidence" value="ECO:0007669"/>
    <property type="project" value="InterPro"/>
</dbReference>
<dbReference type="Gene3D" id="3.40.50.720">
    <property type="entry name" value="NAD(P)-binding Rossmann-like Domain"/>
    <property type="match status" value="1"/>
</dbReference>
<feature type="binding site" evidence="4">
    <location>
        <begin position="151"/>
        <end position="153"/>
    </location>
    <ligand>
        <name>D-glyceraldehyde 3-phosphate</name>
        <dbReference type="ChEBI" id="CHEBI:59776"/>
    </ligand>
</feature>
<dbReference type="SUPFAM" id="SSF51735">
    <property type="entry name" value="NAD(P)-binding Rossmann-fold domains"/>
    <property type="match status" value="1"/>
</dbReference>
<evidence type="ECO:0000256" key="5">
    <source>
        <dbReference type="PIRSR" id="PIRSR000149-3"/>
    </source>
</evidence>
<dbReference type="NCBIfam" id="TIGR01534">
    <property type="entry name" value="GAPDH-I"/>
    <property type="match status" value="1"/>
</dbReference>
<feature type="domain" description="Glyceraldehyde 3-phosphate dehydrogenase NAD(P) binding" evidence="9">
    <location>
        <begin position="3"/>
        <end position="152"/>
    </location>
</feature>
<dbReference type="PROSITE" id="PS00071">
    <property type="entry name" value="GAPDH"/>
    <property type="match status" value="1"/>
</dbReference>
<feature type="binding site" evidence="4">
    <location>
        <position position="182"/>
    </location>
    <ligand>
        <name>D-glyceraldehyde 3-phosphate</name>
        <dbReference type="ChEBI" id="CHEBI:59776"/>
    </ligand>
</feature>
<dbReference type="InterPro" id="IPR006424">
    <property type="entry name" value="Glyceraldehyde-3-P_DH_1"/>
</dbReference>
<dbReference type="CDD" id="cd18126">
    <property type="entry name" value="GAPDH_I_C"/>
    <property type="match status" value="1"/>
</dbReference>
<sequence>MAVKVAINGFGRIGRLAFRQMFGAEGYEIVAINDLTSPEMLAHLLKYDTAQGRYEGHTVTSDENSITVDGKKITIYAIKDAAECPWGELGVDVVLECTGFYTKKEKAMAHINAGAKKVVISAPAGNDLKTIVYSVNEKTLTKDDQIISAASCTTNCLAPMAKALNDAFPIESGIMTTVHAYTGDQMILDGPHRKGDLRRARAGASNIVPNSTGAAKAIGLVIPELNGKLIGSAQRVPVPTGSTTILVAVVKGKDVTKEAINAAMKAASSESFGYNEDQIVSSDVIGIRYGSLFDATQTMVTKINDDTYQVQVVSWYDNENSYTSQMVRTIKYFAELA</sequence>
<dbReference type="InterPro" id="IPR020831">
    <property type="entry name" value="GlycerAld/Erythrose_P_DH"/>
</dbReference>
<dbReference type="PANTHER" id="PTHR43148">
    <property type="entry name" value="GLYCERALDEHYDE-3-PHOSPHATE DEHYDROGENASE 2"/>
    <property type="match status" value="1"/>
</dbReference>
<dbReference type="InterPro" id="IPR036291">
    <property type="entry name" value="NAD(P)-bd_dom_sf"/>
</dbReference>
<evidence type="ECO:0000256" key="2">
    <source>
        <dbReference type="ARBA" id="ARBA00023002"/>
    </source>
</evidence>
<comment type="similarity">
    <text evidence="1 7">Belongs to the glyceraldehyde-3-phosphate dehydrogenase family.</text>
</comment>
<protein>
    <recommendedName>
        <fullName evidence="8">Glyceraldehyde-3-phosphate dehydrogenase</fullName>
        <ecNumber evidence="8">1.2.1.-</ecNumber>
    </recommendedName>
</protein>
<dbReference type="EMBL" id="DVJP01000042">
    <property type="protein sequence ID" value="HIS76445.1"/>
    <property type="molecule type" value="Genomic_DNA"/>
</dbReference>
<dbReference type="Pfam" id="PF02800">
    <property type="entry name" value="Gp_dh_C"/>
    <property type="match status" value="1"/>
</dbReference>
<dbReference type="SMART" id="SM00846">
    <property type="entry name" value="Gp_dh_N"/>
    <property type="match status" value="1"/>
</dbReference>
<dbReference type="Gene3D" id="3.30.360.10">
    <property type="entry name" value="Dihydrodipicolinate Reductase, domain 2"/>
    <property type="match status" value="1"/>
</dbReference>
<dbReference type="PIRSF" id="PIRSF000149">
    <property type="entry name" value="GAP_DH"/>
    <property type="match status" value="1"/>
</dbReference>
<keyword evidence="5" id="KW-0547">Nucleotide-binding</keyword>
<accession>A0A9D1JZN4</accession>
<evidence type="ECO:0000256" key="1">
    <source>
        <dbReference type="ARBA" id="ARBA00007406"/>
    </source>
</evidence>
<dbReference type="InterPro" id="IPR020828">
    <property type="entry name" value="GlycerAld_3-P_DH_NAD(P)-bd"/>
</dbReference>
<dbReference type="EC" id="1.2.1.-" evidence="8"/>
<dbReference type="GO" id="GO:0050661">
    <property type="term" value="F:NADP binding"/>
    <property type="evidence" value="ECO:0007669"/>
    <property type="project" value="InterPro"/>
</dbReference>
<feature type="binding site" evidence="5">
    <location>
        <position position="121"/>
    </location>
    <ligand>
        <name>NAD(+)</name>
        <dbReference type="ChEBI" id="CHEBI:57540"/>
    </ligand>
</feature>
<name>A0A9D1JZN4_9FIRM</name>
<feature type="binding site" evidence="5">
    <location>
        <position position="34"/>
    </location>
    <ligand>
        <name>NAD(+)</name>
        <dbReference type="ChEBI" id="CHEBI:57540"/>
    </ligand>
</feature>
<gene>
    <name evidence="10" type="primary">gap</name>
    <name evidence="10" type="ORF">IAB51_06480</name>
</gene>
<dbReference type="GO" id="GO:0006006">
    <property type="term" value="P:glucose metabolic process"/>
    <property type="evidence" value="ECO:0007669"/>
    <property type="project" value="InterPro"/>
</dbReference>
<keyword evidence="2 8" id="KW-0560">Oxidoreductase</keyword>
<evidence type="ECO:0000256" key="3">
    <source>
        <dbReference type="PIRSR" id="PIRSR000149-1"/>
    </source>
</evidence>
<organism evidence="10 11">
    <name type="scientific">Candidatus Merdivicinus excrementipullorum</name>
    <dbReference type="NCBI Taxonomy" id="2840867"/>
    <lineage>
        <taxon>Bacteria</taxon>
        <taxon>Bacillati</taxon>
        <taxon>Bacillota</taxon>
        <taxon>Clostridia</taxon>
        <taxon>Eubacteriales</taxon>
        <taxon>Oscillospiraceae</taxon>
        <taxon>Oscillospiraceae incertae sedis</taxon>
        <taxon>Candidatus Merdivicinus</taxon>
    </lineage>
</organism>
<dbReference type="FunFam" id="3.30.360.10:FF:000002">
    <property type="entry name" value="Glyceraldehyde-3-phosphate dehydrogenase"/>
    <property type="match status" value="1"/>
</dbReference>
<evidence type="ECO:0000256" key="7">
    <source>
        <dbReference type="RuleBase" id="RU000397"/>
    </source>
</evidence>
<reference evidence="10" key="1">
    <citation type="submission" date="2020-10" db="EMBL/GenBank/DDBJ databases">
        <authorList>
            <person name="Gilroy R."/>
        </authorList>
    </citation>
    <scope>NUCLEOTIDE SEQUENCE</scope>
    <source>
        <strain evidence="10">CHK199-13235</strain>
    </source>
</reference>
<dbReference type="PRINTS" id="PR00078">
    <property type="entry name" value="G3PDHDRGNASE"/>
</dbReference>
<proteinExistence type="inferred from homology"/>
<dbReference type="GO" id="GO:0016620">
    <property type="term" value="F:oxidoreductase activity, acting on the aldehyde or oxo group of donors, NAD or NADP as acceptor"/>
    <property type="evidence" value="ECO:0007669"/>
    <property type="project" value="InterPro"/>
</dbReference>
<feature type="site" description="Activates thiol group during catalysis" evidence="6">
    <location>
        <position position="179"/>
    </location>
</feature>
<dbReference type="AlphaFoldDB" id="A0A9D1JZN4"/>
<keyword evidence="5" id="KW-0520">NAD</keyword>
<feature type="active site" description="Nucleophile" evidence="3">
    <location>
        <position position="152"/>
    </location>
</feature>
<evidence type="ECO:0000256" key="6">
    <source>
        <dbReference type="PIRSR" id="PIRSR000149-4"/>
    </source>
</evidence>
<dbReference type="Proteomes" id="UP000824002">
    <property type="component" value="Unassembled WGS sequence"/>
</dbReference>
<reference evidence="10" key="2">
    <citation type="journal article" date="2021" name="PeerJ">
        <title>Extensive microbial diversity within the chicken gut microbiome revealed by metagenomics and culture.</title>
        <authorList>
            <person name="Gilroy R."/>
            <person name="Ravi A."/>
            <person name="Getino M."/>
            <person name="Pursley I."/>
            <person name="Horton D.L."/>
            <person name="Alikhan N.F."/>
            <person name="Baker D."/>
            <person name="Gharbi K."/>
            <person name="Hall N."/>
            <person name="Watson M."/>
            <person name="Adriaenssens E.M."/>
            <person name="Foster-Nyarko E."/>
            <person name="Jarju S."/>
            <person name="Secka A."/>
            <person name="Antonio M."/>
            <person name="Oren A."/>
            <person name="Chaudhuri R.R."/>
            <person name="La Ragione R."/>
            <person name="Hildebrand F."/>
            <person name="Pallen M.J."/>
        </authorList>
    </citation>
    <scope>NUCLEOTIDE SEQUENCE</scope>
    <source>
        <strain evidence="10">CHK199-13235</strain>
    </source>
</reference>
<evidence type="ECO:0000313" key="11">
    <source>
        <dbReference type="Proteomes" id="UP000824002"/>
    </source>
</evidence>
<evidence type="ECO:0000256" key="8">
    <source>
        <dbReference type="RuleBase" id="RU361160"/>
    </source>
</evidence>
<feature type="binding site" evidence="4">
    <location>
        <begin position="212"/>
        <end position="213"/>
    </location>
    <ligand>
        <name>D-glyceraldehyde 3-phosphate</name>
        <dbReference type="ChEBI" id="CHEBI:59776"/>
    </ligand>
</feature>
<dbReference type="CDD" id="cd05214">
    <property type="entry name" value="GAPDH_I_N"/>
    <property type="match status" value="1"/>
</dbReference>
<dbReference type="InterPro" id="IPR020829">
    <property type="entry name" value="GlycerAld_3-P_DH_cat"/>
</dbReference>
<dbReference type="FunFam" id="3.40.50.720:FF:000001">
    <property type="entry name" value="Glyceraldehyde-3-phosphate dehydrogenase"/>
    <property type="match status" value="1"/>
</dbReference>
<evidence type="ECO:0000313" key="10">
    <source>
        <dbReference type="EMBL" id="HIS76445.1"/>
    </source>
</evidence>
<dbReference type="InterPro" id="IPR020830">
    <property type="entry name" value="GlycerAld_3-P_DH_AS"/>
</dbReference>
<feature type="binding site" evidence="4">
    <location>
        <position position="235"/>
    </location>
    <ligand>
        <name>D-glyceraldehyde 3-phosphate</name>
        <dbReference type="ChEBI" id="CHEBI:59776"/>
    </ligand>
</feature>
<evidence type="ECO:0000256" key="4">
    <source>
        <dbReference type="PIRSR" id="PIRSR000149-2"/>
    </source>
</evidence>
<feature type="binding site" evidence="5">
    <location>
        <position position="318"/>
    </location>
    <ligand>
        <name>NAD(+)</name>
        <dbReference type="ChEBI" id="CHEBI:57540"/>
    </ligand>
</feature>
<evidence type="ECO:0000259" key="9">
    <source>
        <dbReference type="SMART" id="SM00846"/>
    </source>
</evidence>